<feature type="domain" description="SnoaL-like" evidence="2">
    <location>
        <begin position="40"/>
        <end position="160"/>
    </location>
</feature>
<reference evidence="3 4" key="1">
    <citation type="journal article" date="2012" name="J. Bacteriol.">
        <title>Genome Sequence of n-Alkane-Degrading Hydrocarboniphaga effusa Strain AP103T (ATCC BAA-332T).</title>
        <authorList>
            <person name="Chang H.K."/>
            <person name="Zylstra G.J."/>
            <person name="Chae J.C."/>
        </authorList>
    </citation>
    <scope>NUCLEOTIDE SEQUENCE [LARGE SCALE GENOMIC DNA]</scope>
    <source>
        <strain evidence="3 4">AP103</strain>
    </source>
</reference>
<keyword evidence="4" id="KW-1185">Reference proteome</keyword>
<dbReference type="STRING" id="1172194.WQQ_07320"/>
<dbReference type="InterPro" id="IPR032710">
    <property type="entry name" value="NTF2-like_dom_sf"/>
</dbReference>
<keyword evidence="1" id="KW-0732">Signal</keyword>
<dbReference type="Pfam" id="PF13577">
    <property type="entry name" value="SnoaL_4"/>
    <property type="match status" value="1"/>
</dbReference>
<dbReference type="Gene3D" id="3.10.450.50">
    <property type="match status" value="1"/>
</dbReference>
<evidence type="ECO:0000259" key="2">
    <source>
        <dbReference type="Pfam" id="PF13577"/>
    </source>
</evidence>
<dbReference type="EMBL" id="AKGD01000001">
    <property type="protein sequence ID" value="EIT70595.1"/>
    <property type="molecule type" value="Genomic_DNA"/>
</dbReference>
<feature type="signal peptide" evidence="1">
    <location>
        <begin position="1"/>
        <end position="23"/>
    </location>
</feature>
<evidence type="ECO:0000256" key="1">
    <source>
        <dbReference type="SAM" id="SignalP"/>
    </source>
</evidence>
<evidence type="ECO:0000313" key="3">
    <source>
        <dbReference type="EMBL" id="EIT70595.1"/>
    </source>
</evidence>
<feature type="chain" id="PRO_5003714043" description="SnoaL-like domain-containing protein" evidence="1">
    <location>
        <begin position="24"/>
        <end position="236"/>
    </location>
</feature>
<name>I8TA90_9GAMM</name>
<dbReference type="SUPFAM" id="SSF54427">
    <property type="entry name" value="NTF2-like"/>
    <property type="match status" value="1"/>
</dbReference>
<dbReference type="AlphaFoldDB" id="I8TA90"/>
<dbReference type="Proteomes" id="UP000003704">
    <property type="component" value="Unassembled WGS sequence"/>
</dbReference>
<gene>
    <name evidence="3" type="ORF">WQQ_07320</name>
</gene>
<dbReference type="InterPro" id="IPR037401">
    <property type="entry name" value="SnoaL-like"/>
</dbReference>
<proteinExistence type="predicted"/>
<sequence>MKSAAILSAFLLTLSFGLGPVNAAETHRALSTPNVNATYQARSDIGQLILKWGYFRDHGMWSDLLDTFHHDGEIQVSWFKGKFPGFVEASRAMAQSGAASSHVMKPSIIDIAGDRAIAITPVTIQARARGPLGIELDVSSEAQFFDFVEKRADVWRIARRLCIYQKDRMDSVGPSLRFWLIGFFIDEDAYDPAYRYLALSLSQKGYAIQPGQIVDNTDESRALFVEARRWLSQAGR</sequence>
<accession>I8TA90</accession>
<evidence type="ECO:0000313" key="4">
    <source>
        <dbReference type="Proteomes" id="UP000003704"/>
    </source>
</evidence>
<protein>
    <recommendedName>
        <fullName evidence="2">SnoaL-like domain-containing protein</fullName>
    </recommendedName>
</protein>
<dbReference type="RefSeq" id="WP_007183688.1">
    <property type="nucleotide sequence ID" value="NZ_CALRWF010000086.1"/>
</dbReference>
<organism evidence="3 4">
    <name type="scientific">Hydrocarboniphaga effusa AP103</name>
    <dbReference type="NCBI Taxonomy" id="1172194"/>
    <lineage>
        <taxon>Bacteria</taxon>
        <taxon>Pseudomonadati</taxon>
        <taxon>Pseudomonadota</taxon>
        <taxon>Gammaproteobacteria</taxon>
        <taxon>Nevskiales</taxon>
        <taxon>Nevskiaceae</taxon>
        <taxon>Hydrocarboniphaga</taxon>
    </lineage>
</organism>
<comment type="caution">
    <text evidence="3">The sequence shown here is derived from an EMBL/GenBank/DDBJ whole genome shotgun (WGS) entry which is preliminary data.</text>
</comment>